<dbReference type="EMBL" id="RZNY01000039">
    <property type="protein sequence ID" value="RUT40218.1"/>
    <property type="molecule type" value="Genomic_DNA"/>
</dbReference>
<dbReference type="RefSeq" id="WP_127194859.1">
    <property type="nucleotide sequence ID" value="NZ_RZNY01000039.1"/>
</dbReference>
<protein>
    <submittedName>
        <fullName evidence="1">Uncharacterized protein</fullName>
    </submittedName>
</protein>
<proteinExistence type="predicted"/>
<reference evidence="1 2" key="1">
    <citation type="submission" date="2018-12" db="EMBL/GenBank/DDBJ databases">
        <authorList>
            <person name="Sun L."/>
            <person name="Chen Z."/>
        </authorList>
    </citation>
    <scope>NUCLEOTIDE SEQUENCE [LARGE SCALE GENOMIC DNA]</scope>
    <source>
        <strain evidence="1 2">DSM 15890</strain>
    </source>
</reference>
<name>A0A3S1E8G6_9BACL</name>
<dbReference type="AlphaFoldDB" id="A0A3S1E8G6"/>
<organism evidence="1 2">
    <name type="scientific">Paenibacillus anaericanus</name>
    <dbReference type="NCBI Taxonomy" id="170367"/>
    <lineage>
        <taxon>Bacteria</taxon>
        <taxon>Bacillati</taxon>
        <taxon>Bacillota</taxon>
        <taxon>Bacilli</taxon>
        <taxon>Bacillales</taxon>
        <taxon>Paenibacillaceae</taxon>
        <taxon>Paenibacillus</taxon>
    </lineage>
</organism>
<accession>A0A3S1E8G6</accession>
<evidence type="ECO:0000313" key="2">
    <source>
        <dbReference type="Proteomes" id="UP000279446"/>
    </source>
</evidence>
<comment type="caution">
    <text evidence="1">The sequence shown here is derived from an EMBL/GenBank/DDBJ whole genome shotgun (WGS) entry which is preliminary data.</text>
</comment>
<sequence>MNTKVQMLNEFPIDDNLIRAEVEYKLSRWGHISSFFAIFLFSTIDLNGKIFLYKITSGGML</sequence>
<evidence type="ECO:0000313" key="1">
    <source>
        <dbReference type="EMBL" id="RUT40218.1"/>
    </source>
</evidence>
<dbReference type="Proteomes" id="UP000279446">
    <property type="component" value="Unassembled WGS sequence"/>
</dbReference>
<keyword evidence="2" id="KW-1185">Reference proteome</keyword>
<gene>
    <name evidence="1" type="ORF">EJP82_25400</name>
</gene>